<dbReference type="RefSeq" id="WP_254015230.1">
    <property type="nucleotide sequence ID" value="NZ_JAMZMM010000637.1"/>
</dbReference>
<proteinExistence type="predicted"/>
<protein>
    <submittedName>
        <fullName evidence="1">Uncharacterized protein</fullName>
    </submittedName>
</protein>
<reference evidence="1" key="1">
    <citation type="submission" date="2022-06" db="EMBL/GenBank/DDBJ databases">
        <title>New cyanobacteria of genus Symplocastrum in benthos of Lake Baikal.</title>
        <authorList>
            <person name="Sorokovikova E."/>
            <person name="Tikhonova I."/>
            <person name="Krasnopeev A."/>
            <person name="Evseev P."/>
            <person name="Gladkikh A."/>
            <person name="Belykh O."/>
        </authorList>
    </citation>
    <scope>NUCLEOTIDE SEQUENCE</scope>
    <source>
        <strain evidence="1">BBK-W-15</strain>
    </source>
</reference>
<evidence type="ECO:0000313" key="2">
    <source>
        <dbReference type="Proteomes" id="UP001204953"/>
    </source>
</evidence>
<evidence type="ECO:0000313" key="1">
    <source>
        <dbReference type="EMBL" id="MCP2732523.1"/>
    </source>
</evidence>
<sequence>IEEYILEEVKDFFQKVEIDLDIHKDQLKYQKIITEKDFKDSEKVKISYFYENLFYDLGDREPNGKLKAKIKWGITFDEKCAPIHLGYVDPSFRGYNKNLKIQYKDSQGRPYRRYGTIDINGSPVFYYIYFTLQEILDVIK</sequence>
<accession>A0AAE3KSD4</accession>
<keyword evidence="2" id="KW-1185">Reference proteome</keyword>
<organism evidence="1 2">
    <name type="scientific">Limnofasciculus baicalensis BBK-W-15</name>
    <dbReference type="NCBI Taxonomy" id="2699891"/>
    <lineage>
        <taxon>Bacteria</taxon>
        <taxon>Bacillati</taxon>
        <taxon>Cyanobacteriota</taxon>
        <taxon>Cyanophyceae</taxon>
        <taxon>Coleofasciculales</taxon>
        <taxon>Coleofasciculaceae</taxon>
        <taxon>Limnofasciculus</taxon>
        <taxon>Limnofasciculus baicalensis</taxon>
    </lineage>
</organism>
<name>A0AAE3KSD4_9CYAN</name>
<feature type="non-terminal residue" evidence="1">
    <location>
        <position position="1"/>
    </location>
</feature>
<dbReference type="Proteomes" id="UP001204953">
    <property type="component" value="Unassembled WGS sequence"/>
</dbReference>
<dbReference type="EMBL" id="JAMZMM010000637">
    <property type="protein sequence ID" value="MCP2732523.1"/>
    <property type="molecule type" value="Genomic_DNA"/>
</dbReference>
<comment type="caution">
    <text evidence="1">The sequence shown here is derived from an EMBL/GenBank/DDBJ whole genome shotgun (WGS) entry which is preliminary data.</text>
</comment>
<dbReference type="AlphaFoldDB" id="A0AAE3KSD4"/>
<gene>
    <name evidence="1" type="ORF">NJ959_29255</name>
</gene>